<gene>
    <name evidence="3" type="ORF">D0Y65_006216</name>
    <name evidence="2" type="ORF">glysoja_050366</name>
</gene>
<sequence length="167" mass="18566">MPRDSSTYGHSSTRRDRRAVVNDKAHSSSSRTYSEKVNSVLASTGGSIVRSEKAHSSSSRTFSEVVDWLLESTGGSILRSEKPVSHRHTVSLLLASQVSNSTSNRLASTGGISSYNYERRVSSAIRSEIAYSISQYVSNQQLLDLMIRSVESRNYSLYATRPSQRYY</sequence>
<accession>A0A0B2R6I2</accession>
<evidence type="ECO:0000313" key="4">
    <source>
        <dbReference type="Proteomes" id="UP000289340"/>
    </source>
</evidence>
<dbReference type="AlphaFoldDB" id="A0A0B2R6I2"/>
<reference evidence="2" key="1">
    <citation type="submission" date="2014-07" db="EMBL/GenBank/DDBJ databases">
        <title>Identification of a novel salt tolerance gene in wild soybean by whole-genome sequencing.</title>
        <authorList>
            <person name="Lam H.-M."/>
            <person name="Qi X."/>
            <person name="Li M.-W."/>
            <person name="Liu X."/>
            <person name="Xie M."/>
            <person name="Ni M."/>
            <person name="Xu X."/>
        </authorList>
    </citation>
    <scope>NUCLEOTIDE SEQUENCE [LARGE SCALE GENOMIC DNA]</scope>
    <source>
        <tissue evidence="2">Root</tissue>
    </source>
</reference>
<feature type="compositionally biased region" description="Polar residues" evidence="1">
    <location>
        <begin position="27"/>
        <end position="36"/>
    </location>
</feature>
<dbReference type="Proteomes" id="UP000289340">
    <property type="component" value="Chromosome 3"/>
</dbReference>
<organism evidence="2">
    <name type="scientific">Glycine soja</name>
    <name type="common">Wild soybean</name>
    <dbReference type="NCBI Taxonomy" id="3848"/>
    <lineage>
        <taxon>Eukaryota</taxon>
        <taxon>Viridiplantae</taxon>
        <taxon>Streptophyta</taxon>
        <taxon>Embryophyta</taxon>
        <taxon>Tracheophyta</taxon>
        <taxon>Spermatophyta</taxon>
        <taxon>Magnoliopsida</taxon>
        <taxon>eudicotyledons</taxon>
        <taxon>Gunneridae</taxon>
        <taxon>Pentapetalae</taxon>
        <taxon>rosids</taxon>
        <taxon>fabids</taxon>
        <taxon>Fabales</taxon>
        <taxon>Fabaceae</taxon>
        <taxon>Papilionoideae</taxon>
        <taxon>50 kb inversion clade</taxon>
        <taxon>NPAAA clade</taxon>
        <taxon>indigoferoid/millettioid clade</taxon>
        <taxon>Phaseoleae</taxon>
        <taxon>Glycine</taxon>
        <taxon>Glycine subgen. Soja</taxon>
    </lineage>
</organism>
<dbReference type="Proteomes" id="UP000053555">
    <property type="component" value="Unassembled WGS sequence"/>
</dbReference>
<evidence type="ECO:0000313" key="2">
    <source>
        <dbReference type="EMBL" id="KHN30011.1"/>
    </source>
</evidence>
<evidence type="ECO:0000256" key="1">
    <source>
        <dbReference type="SAM" id="MobiDB-lite"/>
    </source>
</evidence>
<feature type="region of interest" description="Disordered" evidence="1">
    <location>
        <begin position="1"/>
        <end position="36"/>
    </location>
</feature>
<evidence type="ECO:0000313" key="3">
    <source>
        <dbReference type="EMBL" id="RZC19310.1"/>
    </source>
</evidence>
<dbReference type="EMBL" id="QZWG01000003">
    <property type="protein sequence ID" value="RZC19310.1"/>
    <property type="molecule type" value="Genomic_DNA"/>
</dbReference>
<dbReference type="Gramene" id="XM_028368721.1">
    <property type="protein sequence ID" value="XP_028224522.1"/>
    <property type="gene ID" value="LOC114406134"/>
</dbReference>
<dbReference type="EMBL" id="KN651981">
    <property type="protein sequence ID" value="KHN30011.1"/>
    <property type="molecule type" value="Genomic_DNA"/>
</dbReference>
<reference evidence="3 4" key="2">
    <citation type="submission" date="2018-09" db="EMBL/GenBank/DDBJ databases">
        <title>A high-quality reference genome of wild soybean provides a powerful tool to mine soybean genomes.</title>
        <authorList>
            <person name="Xie M."/>
            <person name="Chung C.Y.L."/>
            <person name="Li M.-W."/>
            <person name="Wong F.-L."/>
            <person name="Chan T.-F."/>
            <person name="Lam H.-M."/>
        </authorList>
    </citation>
    <scope>NUCLEOTIDE SEQUENCE [LARGE SCALE GENOMIC DNA]</scope>
    <source>
        <strain evidence="4">cv. W05</strain>
        <tissue evidence="3">Hypocotyl of etiolated seedlings</tissue>
    </source>
</reference>
<proteinExistence type="predicted"/>
<keyword evidence="4" id="KW-1185">Reference proteome</keyword>
<name>A0A0B2R6I2_GLYSO</name>
<protein>
    <submittedName>
        <fullName evidence="2">Uncharacterized protein</fullName>
    </submittedName>
</protein>
<feature type="compositionally biased region" description="Polar residues" evidence="1">
    <location>
        <begin position="1"/>
        <end position="11"/>
    </location>
</feature>